<keyword evidence="2" id="KW-1185">Reference proteome</keyword>
<reference evidence="1" key="1">
    <citation type="journal article" date="2020" name="Stud. Mycol.">
        <title>101 Dothideomycetes genomes: a test case for predicting lifestyles and emergence of pathogens.</title>
        <authorList>
            <person name="Haridas S."/>
            <person name="Albert R."/>
            <person name="Binder M."/>
            <person name="Bloem J."/>
            <person name="Labutti K."/>
            <person name="Salamov A."/>
            <person name="Andreopoulos B."/>
            <person name="Baker S."/>
            <person name="Barry K."/>
            <person name="Bills G."/>
            <person name="Bluhm B."/>
            <person name="Cannon C."/>
            <person name="Castanera R."/>
            <person name="Culley D."/>
            <person name="Daum C."/>
            <person name="Ezra D."/>
            <person name="Gonzalez J."/>
            <person name="Henrissat B."/>
            <person name="Kuo A."/>
            <person name="Liang C."/>
            <person name="Lipzen A."/>
            <person name="Lutzoni F."/>
            <person name="Magnuson J."/>
            <person name="Mondo S."/>
            <person name="Nolan M."/>
            <person name="Ohm R."/>
            <person name="Pangilinan J."/>
            <person name="Park H.-J."/>
            <person name="Ramirez L."/>
            <person name="Alfaro M."/>
            <person name="Sun H."/>
            <person name="Tritt A."/>
            <person name="Yoshinaga Y."/>
            <person name="Zwiers L.-H."/>
            <person name="Turgeon B."/>
            <person name="Goodwin S."/>
            <person name="Spatafora J."/>
            <person name="Crous P."/>
            <person name="Grigoriev I."/>
        </authorList>
    </citation>
    <scope>NUCLEOTIDE SEQUENCE</scope>
    <source>
        <strain evidence="1">CBS 101060</strain>
    </source>
</reference>
<organism evidence="1 2">
    <name type="scientific">Patellaria atrata CBS 101060</name>
    <dbReference type="NCBI Taxonomy" id="1346257"/>
    <lineage>
        <taxon>Eukaryota</taxon>
        <taxon>Fungi</taxon>
        <taxon>Dikarya</taxon>
        <taxon>Ascomycota</taxon>
        <taxon>Pezizomycotina</taxon>
        <taxon>Dothideomycetes</taxon>
        <taxon>Dothideomycetes incertae sedis</taxon>
        <taxon>Patellariales</taxon>
        <taxon>Patellariaceae</taxon>
        <taxon>Patellaria</taxon>
    </lineage>
</organism>
<protein>
    <submittedName>
        <fullName evidence="1">Uncharacterized protein</fullName>
    </submittedName>
</protein>
<dbReference type="AlphaFoldDB" id="A0A9P4SC16"/>
<sequence>MKGMDPDLAEAPIIKLKQWSDVTFLTYSLMAKAQNNPVNKLRHIFRHNIATLETRETIRRALEQEYQVSQPSAWPGQKFNGEHVEAFNAMMGTPHGSAAAFVAAQHKQQLGLKRVNEVTIFRDSSENRGWHLVFTFEDFGT</sequence>
<comment type="caution">
    <text evidence="1">The sequence shown here is derived from an EMBL/GenBank/DDBJ whole genome shotgun (WGS) entry which is preliminary data.</text>
</comment>
<dbReference type="Proteomes" id="UP000799429">
    <property type="component" value="Unassembled WGS sequence"/>
</dbReference>
<proteinExistence type="predicted"/>
<dbReference type="OrthoDB" id="5337308at2759"/>
<dbReference type="EMBL" id="MU006094">
    <property type="protein sequence ID" value="KAF2839860.1"/>
    <property type="molecule type" value="Genomic_DNA"/>
</dbReference>
<evidence type="ECO:0000313" key="1">
    <source>
        <dbReference type="EMBL" id="KAF2839860.1"/>
    </source>
</evidence>
<name>A0A9P4SC16_9PEZI</name>
<gene>
    <name evidence="1" type="ORF">M501DRAFT_740367</name>
</gene>
<evidence type="ECO:0000313" key="2">
    <source>
        <dbReference type="Proteomes" id="UP000799429"/>
    </source>
</evidence>
<accession>A0A9P4SC16</accession>